<dbReference type="Proteomes" id="UP000077266">
    <property type="component" value="Unassembled WGS sequence"/>
</dbReference>
<name>A0A166MG46_EXIGL</name>
<keyword evidence="2" id="KW-1185">Reference proteome</keyword>
<organism evidence="1 2">
    <name type="scientific">Exidia glandulosa HHB12029</name>
    <dbReference type="NCBI Taxonomy" id="1314781"/>
    <lineage>
        <taxon>Eukaryota</taxon>
        <taxon>Fungi</taxon>
        <taxon>Dikarya</taxon>
        <taxon>Basidiomycota</taxon>
        <taxon>Agaricomycotina</taxon>
        <taxon>Agaricomycetes</taxon>
        <taxon>Auriculariales</taxon>
        <taxon>Exidiaceae</taxon>
        <taxon>Exidia</taxon>
    </lineage>
</organism>
<gene>
    <name evidence="1" type="ORF">EXIGLDRAFT_784454</name>
</gene>
<evidence type="ECO:0000313" key="2">
    <source>
        <dbReference type="Proteomes" id="UP000077266"/>
    </source>
</evidence>
<reference evidence="1 2" key="1">
    <citation type="journal article" date="2016" name="Mol. Biol. Evol.">
        <title>Comparative Genomics of Early-Diverging Mushroom-Forming Fungi Provides Insights into the Origins of Lignocellulose Decay Capabilities.</title>
        <authorList>
            <person name="Nagy L.G."/>
            <person name="Riley R."/>
            <person name="Tritt A."/>
            <person name="Adam C."/>
            <person name="Daum C."/>
            <person name="Floudas D."/>
            <person name="Sun H."/>
            <person name="Yadav J.S."/>
            <person name="Pangilinan J."/>
            <person name="Larsson K.H."/>
            <person name="Matsuura K."/>
            <person name="Barry K."/>
            <person name="Labutti K."/>
            <person name="Kuo R."/>
            <person name="Ohm R.A."/>
            <person name="Bhattacharya S.S."/>
            <person name="Shirouzu T."/>
            <person name="Yoshinaga Y."/>
            <person name="Martin F.M."/>
            <person name="Grigoriev I.V."/>
            <person name="Hibbett D.S."/>
        </authorList>
    </citation>
    <scope>NUCLEOTIDE SEQUENCE [LARGE SCALE GENOMIC DNA]</scope>
    <source>
        <strain evidence="1 2">HHB12029</strain>
    </source>
</reference>
<accession>A0A166MG46</accession>
<dbReference type="AlphaFoldDB" id="A0A166MG46"/>
<dbReference type="EMBL" id="KV427247">
    <property type="protein sequence ID" value="KZV77992.1"/>
    <property type="molecule type" value="Genomic_DNA"/>
</dbReference>
<protein>
    <submittedName>
        <fullName evidence="1">Uncharacterized protein</fullName>
    </submittedName>
</protein>
<evidence type="ECO:0000313" key="1">
    <source>
        <dbReference type="EMBL" id="KZV77992.1"/>
    </source>
</evidence>
<dbReference type="InParanoid" id="A0A166MG46"/>
<sequence length="355" mass="40463">MHRVKFLYIASGSRFLADIFLADAPILEELRVSWRARRFDGPRHFHLPSTFPETAPQLRVLRLKHVGLNPASCPTFTGLNTLVTSPEYCNDLCLPVVFPQLRTLMLDGYVGSYTPATPLDARWERWIIQLDRISASQYTTEALESAVPVFSSIRRVEVIVNPFVDTDPMISALLAGSGLRVQFRAAVRPGGHYDSEEVHFLDPSSARTRVLRYGRDVDILHRIRSFLPRVTTLEFSVSTWTDVTRTIRRSHQRKHFLSYLTALIIFLDKPLESVWARLDDLRGKHKNFIFACPNLRVLHLVGSDACRAQPVHAVAQFIGGYLSEVTEDNRLSYIETQDVELDGNVEELRQYVTTV</sequence>
<proteinExistence type="predicted"/>